<dbReference type="Gene3D" id="1.10.10.10">
    <property type="entry name" value="Winged helix-like DNA-binding domain superfamily/Winged helix DNA-binding domain"/>
    <property type="match status" value="1"/>
</dbReference>
<accession>A0A645BVI8</accession>
<dbReference type="Gene3D" id="3.40.50.2300">
    <property type="match status" value="1"/>
</dbReference>
<evidence type="ECO:0000256" key="2">
    <source>
        <dbReference type="ARBA" id="ARBA00023012"/>
    </source>
</evidence>
<dbReference type="Pfam" id="PF00072">
    <property type="entry name" value="Response_reg"/>
    <property type="match status" value="1"/>
</dbReference>
<sequence length="260" mass="28706">MNNTSGEGDGNVKKRIMIVDDDVSIRVLLSDVLRENGLSVTTASSGETCLGLLQQQKYDLIVLDVMMKGLSGLDVCRRIRSSVNAPILLLSAKDTSKDIINGLSLGADDYLTKPFVLEELVARINAHLRRETRASAPGPTAKTLKIGDITLNPGEMSATKGETPVALSTREFELLSYLMQNAGQTLSKERIFRDVWQTDYGEIGTVAINIKNLREKIDPTWRYIKTVWGSGYCFVTQSGYIDEEEKNRTGRGCGHENEDS</sequence>
<dbReference type="CDD" id="cd00383">
    <property type="entry name" value="trans_reg_C"/>
    <property type="match status" value="1"/>
</dbReference>
<evidence type="ECO:0000259" key="6">
    <source>
        <dbReference type="PROSITE" id="PS50110"/>
    </source>
</evidence>
<dbReference type="PANTHER" id="PTHR48111">
    <property type="entry name" value="REGULATOR OF RPOS"/>
    <property type="match status" value="1"/>
</dbReference>
<dbReference type="FunFam" id="3.40.50.2300:FF:000001">
    <property type="entry name" value="DNA-binding response regulator PhoB"/>
    <property type="match status" value="1"/>
</dbReference>
<keyword evidence="2" id="KW-0902">Two-component regulatory system</keyword>
<dbReference type="GO" id="GO:0005829">
    <property type="term" value="C:cytosol"/>
    <property type="evidence" value="ECO:0007669"/>
    <property type="project" value="TreeGrafter"/>
</dbReference>
<dbReference type="Pfam" id="PF00486">
    <property type="entry name" value="Trans_reg_C"/>
    <property type="match status" value="1"/>
</dbReference>
<dbReference type="CDD" id="cd17574">
    <property type="entry name" value="REC_OmpR"/>
    <property type="match status" value="1"/>
</dbReference>
<dbReference type="InterPro" id="IPR001789">
    <property type="entry name" value="Sig_transdc_resp-reg_receiver"/>
</dbReference>
<dbReference type="SUPFAM" id="SSF52172">
    <property type="entry name" value="CheY-like"/>
    <property type="match status" value="1"/>
</dbReference>
<reference evidence="8" key="1">
    <citation type="submission" date="2019-08" db="EMBL/GenBank/DDBJ databases">
        <authorList>
            <person name="Kucharzyk K."/>
            <person name="Murdoch R.W."/>
            <person name="Higgins S."/>
            <person name="Loffler F."/>
        </authorList>
    </citation>
    <scope>NUCLEOTIDE SEQUENCE</scope>
</reference>
<evidence type="ECO:0000259" key="7">
    <source>
        <dbReference type="PROSITE" id="PS51755"/>
    </source>
</evidence>
<comment type="caution">
    <text evidence="8">The sequence shown here is derived from an EMBL/GenBank/DDBJ whole genome shotgun (WGS) entry which is preliminary data.</text>
</comment>
<evidence type="ECO:0000256" key="4">
    <source>
        <dbReference type="ARBA" id="ARBA00023125"/>
    </source>
</evidence>
<dbReference type="InterPro" id="IPR016032">
    <property type="entry name" value="Sig_transdc_resp-reg_C-effctor"/>
</dbReference>
<dbReference type="EMBL" id="VSSQ01022754">
    <property type="protein sequence ID" value="MPM69265.1"/>
    <property type="molecule type" value="Genomic_DNA"/>
</dbReference>
<dbReference type="InterPro" id="IPR036388">
    <property type="entry name" value="WH-like_DNA-bd_sf"/>
</dbReference>
<dbReference type="SMART" id="SM00862">
    <property type="entry name" value="Trans_reg_C"/>
    <property type="match status" value="1"/>
</dbReference>
<keyword evidence="4" id="KW-0238">DNA-binding</keyword>
<dbReference type="GO" id="GO:0032993">
    <property type="term" value="C:protein-DNA complex"/>
    <property type="evidence" value="ECO:0007669"/>
    <property type="project" value="TreeGrafter"/>
</dbReference>
<dbReference type="InterPro" id="IPR001867">
    <property type="entry name" value="OmpR/PhoB-type_DNA-bd"/>
</dbReference>
<dbReference type="Gene3D" id="6.10.250.690">
    <property type="match status" value="1"/>
</dbReference>
<keyword evidence="3" id="KW-0805">Transcription regulation</keyword>
<dbReference type="SMART" id="SM00448">
    <property type="entry name" value="REC"/>
    <property type="match status" value="1"/>
</dbReference>
<evidence type="ECO:0000256" key="1">
    <source>
        <dbReference type="ARBA" id="ARBA00022553"/>
    </source>
</evidence>
<protein>
    <submittedName>
        <fullName evidence="8">Transcriptional regulatory protein WalR</fullName>
    </submittedName>
</protein>
<dbReference type="GO" id="GO:0000156">
    <property type="term" value="F:phosphorelay response regulator activity"/>
    <property type="evidence" value="ECO:0007669"/>
    <property type="project" value="TreeGrafter"/>
</dbReference>
<dbReference type="GO" id="GO:0006355">
    <property type="term" value="P:regulation of DNA-templated transcription"/>
    <property type="evidence" value="ECO:0007669"/>
    <property type="project" value="InterPro"/>
</dbReference>
<evidence type="ECO:0000313" key="8">
    <source>
        <dbReference type="EMBL" id="MPM69265.1"/>
    </source>
</evidence>
<organism evidence="8">
    <name type="scientific">bioreactor metagenome</name>
    <dbReference type="NCBI Taxonomy" id="1076179"/>
    <lineage>
        <taxon>unclassified sequences</taxon>
        <taxon>metagenomes</taxon>
        <taxon>ecological metagenomes</taxon>
    </lineage>
</organism>
<dbReference type="PANTHER" id="PTHR48111:SF1">
    <property type="entry name" value="TWO-COMPONENT RESPONSE REGULATOR ORR33"/>
    <property type="match status" value="1"/>
</dbReference>
<name>A0A645BVI8_9ZZZZ</name>
<dbReference type="GO" id="GO:0000976">
    <property type="term" value="F:transcription cis-regulatory region binding"/>
    <property type="evidence" value="ECO:0007669"/>
    <property type="project" value="TreeGrafter"/>
</dbReference>
<evidence type="ECO:0000256" key="3">
    <source>
        <dbReference type="ARBA" id="ARBA00023015"/>
    </source>
</evidence>
<dbReference type="PROSITE" id="PS51755">
    <property type="entry name" value="OMPR_PHOB"/>
    <property type="match status" value="1"/>
</dbReference>
<dbReference type="InterPro" id="IPR039420">
    <property type="entry name" value="WalR-like"/>
</dbReference>
<keyword evidence="1" id="KW-0597">Phosphoprotein</keyword>
<feature type="domain" description="Response regulatory" evidence="6">
    <location>
        <begin position="15"/>
        <end position="128"/>
    </location>
</feature>
<dbReference type="PROSITE" id="PS50110">
    <property type="entry name" value="RESPONSE_REGULATORY"/>
    <property type="match status" value="1"/>
</dbReference>
<dbReference type="AlphaFoldDB" id="A0A645BVI8"/>
<gene>
    <name evidence="8" type="primary">walR_59</name>
    <name evidence="8" type="ORF">SDC9_116209</name>
</gene>
<evidence type="ECO:0000256" key="5">
    <source>
        <dbReference type="ARBA" id="ARBA00023163"/>
    </source>
</evidence>
<feature type="domain" description="OmpR/PhoB-type" evidence="7">
    <location>
        <begin position="141"/>
        <end position="236"/>
    </location>
</feature>
<dbReference type="InterPro" id="IPR011006">
    <property type="entry name" value="CheY-like_superfamily"/>
</dbReference>
<dbReference type="SUPFAM" id="SSF46894">
    <property type="entry name" value="C-terminal effector domain of the bipartite response regulators"/>
    <property type="match status" value="1"/>
</dbReference>
<proteinExistence type="predicted"/>
<keyword evidence="5" id="KW-0804">Transcription</keyword>